<dbReference type="EMBL" id="JAMXQS010000004">
    <property type="protein sequence ID" value="MCO6050013.1"/>
    <property type="molecule type" value="Genomic_DNA"/>
</dbReference>
<sequence length="76" mass="8202">MGHLRHCNKGPALITACRKRYLPLMRSATQNRATLAQLGLMALALGITGGIGFALWLVQGPVMLHALEEAVAAWCF</sequence>
<dbReference type="RefSeq" id="WP_252818262.1">
    <property type="nucleotide sequence ID" value="NZ_JAMXQS010000004.1"/>
</dbReference>
<keyword evidence="1" id="KW-0812">Transmembrane</keyword>
<feature type="transmembrane region" description="Helical" evidence="1">
    <location>
        <begin position="35"/>
        <end position="58"/>
    </location>
</feature>
<accession>A0ABT1C5A6</accession>
<keyword evidence="1" id="KW-1133">Transmembrane helix</keyword>
<gene>
    <name evidence="2" type="ORF">NGM99_09430</name>
</gene>
<dbReference type="Proteomes" id="UP001205906">
    <property type="component" value="Unassembled WGS sequence"/>
</dbReference>
<protein>
    <submittedName>
        <fullName evidence="2">Uncharacterized protein</fullName>
    </submittedName>
</protein>
<evidence type="ECO:0000256" key="1">
    <source>
        <dbReference type="SAM" id="Phobius"/>
    </source>
</evidence>
<keyword evidence="3" id="KW-1185">Reference proteome</keyword>
<keyword evidence="1" id="KW-0472">Membrane</keyword>
<name>A0ABT1C5A6_9HYPH</name>
<evidence type="ECO:0000313" key="2">
    <source>
        <dbReference type="EMBL" id="MCO6050013.1"/>
    </source>
</evidence>
<reference evidence="2 3" key="1">
    <citation type="submission" date="2022-06" db="EMBL/GenBank/DDBJ databases">
        <title>Mesorhizobium sp. strain RP14 Genome sequencing and assembly.</title>
        <authorList>
            <person name="Kim I."/>
        </authorList>
    </citation>
    <scope>NUCLEOTIDE SEQUENCE [LARGE SCALE GENOMIC DNA]</scope>
    <source>
        <strain evidence="3">RP14(2022)</strain>
    </source>
</reference>
<proteinExistence type="predicted"/>
<evidence type="ECO:0000313" key="3">
    <source>
        <dbReference type="Proteomes" id="UP001205906"/>
    </source>
</evidence>
<organism evidence="2 3">
    <name type="scientific">Mesorhizobium liriopis</name>
    <dbReference type="NCBI Taxonomy" id="2953882"/>
    <lineage>
        <taxon>Bacteria</taxon>
        <taxon>Pseudomonadati</taxon>
        <taxon>Pseudomonadota</taxon>
        <taxon>Alphaproteobacteria</taxon>
        <taxon>Hyphomicrobiales</taxon>
        <taxon>Phyllobacteriaceae</taxon>
        <taxon>Mesorhizobium</taxon>
    </lineage>
</organism>
<comment type="caution">
    <text evidence="2">The sequence shown here is derived from an EMBL/GenBank/DDBJ whole genome shotgun (WGS) entry which is preliminary data.</text>
</comment>